<dbReference type="Proteomes" id="UP000248057">
    <property type="component" value="Unassembled WGS sequence"/>
</dbReference>
<sequence>MFIGRENELSDMNQLYSEDRFHLFVLYGRRRVGKTTLLKEFCKGKEAIFYSAEQSNEKINLDKFSALVFLHYGETSLEPFSSWENSLTYIHKRQMEKPLVLVWDEFPYLADMTPSLLSILQHLIDHKLQHGKLFFVLCGSYMGFMEKEVLGSKSPIFGRRTAQLHLKSFDYRTSVQFLKGFSKEEQLLLYGAFGGTAMYLQLVRPDKSIRENIMDTFLKPTGYLYEEPLLLMRQEVKEPGVYCAVIEAIAGGASRANEISLKTGEDSSKCLKYISTLRELGIVYKETPFGEKENSRKTLYGISDFMFRFWYRYVSDNKTLLETDAQAIVWKRRIEPDFNHYMGIVFERVCRDYLLHQNSKGKLPVLFTAIGRWWGTDPKRRKQAEIDLVAQDGDDYLFCECKWRNEMLDLSVLRGLKERAEVFGRKREKTFYLLFSKSGFTDGVIQEAVQEDNIILVTLDEILS</sequence>
<evidence type="ECO:0008006" key="5">
    <source>
        <dbReference type="Google" id="ProtNLM"/>
    </source>
</evidence>
<reference evidence="3 4" key="1">
    <citation type="submission" date="2018-05" db="EMBL/GenBank/DDBJ databases">
        <title>Genomic Encyclopedia of Type Strains, Phase IV (KMG-IV): sequencing the most valuable type-strain genomes for metagenomic binning, comparative biology and taxonomic classification.</title>
        <authorList>
            <person name="Goeker M."/>
        </authorList>
    </citation>
    <scope>NUCLEOTIDE SEQUENCE [LARGE SCALE GENOMIC DNA]</scope>
    <source>
        <strain evidence="3 4">DSM 24995</strain>
    </source>
</reference>
<dbReference type="SUPFAM" id="SSF52540">
    <property type="entry name" value="P-loop containing nucleoside triphosphate hydrolases"/>
    <property type="match status" value="1"/>
</dbReference>
<dbReference type="Gene3D" id="3.40.50.300">
    <property type="entry name" value="P-loop containing nucleotide triphosphate hydrolases"/>
    <property type="match status" value="1"/>
</dbReference>
<accession>A0A2V3YF65</accession>
<comment type="caution">
    <text evidence="3">The sequence shown here is derived from an EMBL/GenBank/DDBJ whole genome shotgun (WGS) entry which is preliminary data.</text>
</comment>
<dbReference type="PANTHER" id="PTHR34704">
    <property type="entry name" value="ATPASE"/>
    <property type="match status" value="1"/>
</dbReference>
<dbReference type="SUPFAM" id="SSF52980">
    <property type="entry name" value="Restriction endonuclease-like"/>
    <property type="match status" value="1"/>
</dbReference>
<organism evidence="3 4">
    <name type="scientific">Hungatella effluvii</name>
    <dbReference type="NCBI Taxonomy" id="1096246"/>
    <lineage>
        <taxon>Bacteria</taxon>
        <taxon>Bacillati</taxon>
        <taxon>Bacillota</taxon>
        <taxon>Clostridia</taxon>
        <taxon>Lachnospirales</taxon>
        <taxon>Lachnospiraceae</taxon>
        <taxon>Hungatella</taxon>
    </lineage>
</organism>
<protein>
    <recommendedName>
        <fullName evidence="5">DUF234 domain-containing protein</fullName>
    </recommendedName>
</protein>
<dbReference type="InterPro" id="IPR011579">
    <property type="entry name" value="ATPase_dom"/>
</dbReference>
<name>A0A2V3YF65_9FIRM</name>
<gene>
    <name evidence="3" type="ORF">DFR60_101221</name>
</gene>
<evidence type="ECO:0000259" key="2">
    <source>
        <dbReference type="Pfam" id="PF03008"/>
    </source>
</evidence>
<dbReference type="RefSeq" id="WP_110321227.1">
    <property type="nucleotide sequence ID" value="NZ_QJKD01000001.1"/>
</dbReference>
<feature type="domain" description="DUF234" evidence="2">
    <location>
        <begin position="310"/>
        <end position="405"/>
    </location>
</feature>
<keyword evidence="4" id="KW-1185">Reference proteome</keyword>
<dbReference type="Pfam" id="PF01637">
    <property type="entry name" value="ATPase_2"/>
    <property type="match status" value="1"/>
</dbReference>
<dbReference type="Pfam" id="PF03008">
    <property type="entry name" value="DUF234"/>
    <property type="match status" value="1"/>
</dbReference>
<dbReference type="GeneID" id="86059572"/>
<evidence type="ECO:0000313" key="3">
    <source>
        <dbReference type="EMBL" id="PXX56917.1"/>
    </source>
</evidence>
<evidence type="ECO:0000259" key="1">
    <source>
        <dbReference type="Pfam" id="PF01637"/>
    </source>
</evidence>
<dbReference type="InterPro" id="IPR011335">
    <property type="entry name" value="Restrct_endonuc-II-like"/>
</dbReference>
<dbReference type="AlphaFoldDB" id="A0A2V3YF65"/>
<dbReference type="GO" id="GO:0005524">
    <property type="term" value="F:ATP binding"/>
    <property type="evidence" value="ECO:0007669"/>
    <property type="project" value="InterPro"/>
</dbReference>
<feature type="domain" description="ATPase" evidence="1">
    <location>
        <begin position="2"/>
        <end position="200"/>
    </location>
</feature>
<dbReference type="InterPro" id="IPR027417">
    <property type="entry name" value="P-loop_NTPase"/>
</dbReference>
<proteinExistence type="predicted"/>
<dbReference type="EMBL" id="QJKD01000001">
    <property type="protein sequence ID" value="PXX56917.1"/>
    <property type="molecule type" value="Genomic_DNA"/>
</dbReference>
<evidence type="ECO:0000313" key="4">
    <source>
        <dbReference type="Proteomes" id="UP000248057"/>
    </source>
</evidence>
<dbReference type="PANTHER" id="PTHR34704:SF1">
    <property type="entry name" value="ATPASE"/>
    <property type="match status" value="1"/>
</dbReference>
<dbReference type="InterPro" id="IPR004256">
    <property type="entry name" value="DUF234"/>
</dbReference>